<evidence type="ECO:0000313" key="1">
    <source>
        <dbReference type="EMBL" id="CAA0827075.1"/>
    </source>
</evidence>
<reference evidence="1" key="1">
    <citation type="submission" date="2019-12" db="EMBL/GenBank/DDBJ databases">
        <authorList>
            <person name="Scholes J."/>
        </authorList>
    </citation>
    <scope>NUCLEOTIDE SEQUENCE</scope>
</reference>
<protein>
    <submittedName>
        <fullName evidence="1">Probable trehalose-phosphate phosphatase J</fullName>
    </submittedName>
</protein>
<evidence type="ECO:0000313" key="2">
    <source>
        <dbReference type="Proteomes" id="UP001153555"/>
    </source>
</evidence>
<dbReference type="Gene3D" id="3.40.50.1000">
    <property type="entry name" value="HAD superfamily/HAD-like"/>
    <property type="match status" value="1"/>
</dbReference>
<dbReference type="OrthoDB" id="411251at2759"/>
<dbReference type="Proteomes" id="UP001153555">
    <property type="component" value="Unassembled WGS sequence"/>
</dbReference>
<feature type="non-terminal residue" evidence="1">
    <location>
        <position position="1"/>
    </location>
</feature>
<accession>A0A9N7NAW4</accession>
<dbReference type="EMBL" id="CACSLK010027729">
    <property type="protein sequence ID" value="CAA0827075.1"/>
    <property type="molecule type" value="Genomic_DNA"/>
</dbReference>
<sequence>VLTNSGNGYPILVSSTPKETLASYSLRDPPEVLSFLIRLARWGEALELP</sequence>
<dbReference type="InterPro" id="IPR023214">
    <property type="entry name" value="HAD_sf"/>
</dbReference>
<organism evidence="1 2">
    <name type="scientific">Striga hermonthica</name>
    <name type="common">Purple witchweed</name>
    <name type="synonym">Buchnera hermonthica</name>
    <dbReference type="NCBI Taxonomy" id="68872"/>
    <lineage>
        <taxon>Eukaryota</taxon>
        <taxon>Viridiplantae</taxon>
        <taxon>Streptophyta</taxon>
        <taxon>Embryophyta</taxon>
        <taxon>Tracheophyta</taxon>
        <taxon>Spermatophyta</taxon>
        <taxon>Magnoliopsida</taxon>
        <taxon>eudicotyledons</taxon>
        <taxon>Gunneridae</taxon>
        <taxon>Pentapetalae</taxon>
        <taxon>asterids</taxon>
        <taxon>lamiids</taxon>
        <taxon>Lamiales</taxon>
        <taxon>Orobanchaceae</taxon>
        <taxon>Buchnereae</taxon>
        <taxon>Striga</taxon>
    </lineage>
</organism>
<keyword evidence="2" id="KW-1185">Reference proteome</keyword>
<proteinExistence type="predicted"/>
<comment type="caution">
    <text evidence="1">The sequence shown here is derived from an EMBL/GenBank/DDBJ whole genome shotgun (WGS) entry which is preliminary data.</text>
</comment>
<name>A0A9N7NAW4_STRHE</name>
<gene>
    <name evidence="1" type="ORF">SHERM_22770</name>
</gene>
<dbReference type="AlphaFoldDB" id="A0A9N7NAW4"/>